<evidence type="ECO:0000313" key="4">
    <source>
        <dbReference type="Proteomes" id="UP000243024"/>
    </source>
</evidence>
<comment type="caution">
    <text evidence="3">The sequence shown here is derived from an EMBL/GenBank/DDBJ whole genome shotgun (WGS) entry which is preliminary data.</text>
</comment>
<dbReference type="AlphaFoldDB" id="A0A132N7Q0"/>
<keyword evidence="2" id="KW-0812">Transmembrane</keyword>
<evidence type="ECO:0000256" key="2">
    <source>
        <dbReference type="SAM" id="Phobius"/>
    </source>
</evidence>
<sequence>MRAVDFLGGVRPSPWAKYAAVWALVAWAFAAVFLWSMWEMRMSAVREELTLAGALSAKRQALEAELQGAQAGLARAADRSRAVAAIRSSRTSVVRLFADIRARLAQGSGIGRLQYSAAEGLLITLDARDLSTAAETIDRLRDLPLDPVAAQPAFHRISREQDGTYRFEVQWTVAKESAKAEGAKAQEAGGENRNEPLTMNDAGGAP</sequence>
<accession>A0A132N7Q0</accession>
<feature type="compositionally biased region" description="Basic and acidic residues" evidence="1">
    <location>
        <begin position="178"/>
        <end position="194"/>
    </location>
</feature>
<keyword evidence="2" id="KW-0472">Membrane</keyword>
<proteinExistence type="predicted"/>
<dbReference type="STRING" id="1484.SA87_07270"/>
<evidence type="ECO:0000313" key="3">
    <source>
        <dbReference type="EMBL" id="OAR04240.1"/>
    </source>
</evidence>
<feature type="transmembrane region" description="Helical" evidence="2">
    <location>
        <begin position="20"/>
        <end position="38"/>
    </location>
</feature>
<organism evidence="3 4">
    <name type="scientific">Hydrogenibacillus schlegelii</name>
    <name type="common">Bacillus schlegelii</name>
    <dbReference type="NCBI Taxonomy" id="1484"/>
    <lineage>
        <taxon>Bacteria</taxon>
        <taxon>Bacillati</taxon>
        <taxon>Bacillota</taxon>
        <taxon>Bacilli</taxon>
        <taxon>Bacillales</taxon>
        <taxon>Bacillales Family X. Incertae Sedis</taxon>
        <taxon>Hydrogenibacillus</taxon>
    </lineage>
</organism>
<name>A0A132N7Q0_HYDSH</name>
<feature type="region of interest" description="Disordered" evidence="1">
    <location>
        <begin position="178"/>
        <end position="206"/>
    </location>
</feature>
<reference evidence="3 4" key="1">
    <citation type="submission" date="2015-09" db="EMBL/GenBank/DDBJ databases">
        <title>Draft genome sequence of Hydrogenibacillus schlegelii DSM 2000.</title>
        <authorList>
            <person name="Hemp J."/>
        </authorList>
    </citation>
    <scope>NUCLEOTIDE SEQUENCE [LARGE SCALE GENOMIC DNA]</scope>
    <source>
        <strain evidence="3 4">MA 48</strain>
    </source>
</reference>
<evidence type="ECO:0000256" key="1">
    <source>
        <dbReference type="SAM" id="MobiDB-lite"/>
    </source>
</evidence>
<keyword evidence="4" id="KW-1185">Reference proteome</keyword>
<dbReference type="EMBL" id="JXBB01000023">
    <property type="protein sequence ID" value="OAR04240.1"/>
    <property type="molecule type" value="Genomic_DNA"/>
</dbReference>
<dbReference type="Proteomes" id="UP000243024">
    <property type="component" value="Unassembled WGS sequence"/>
</dbReference>
<gene>
    <name evidence="3" type="ORF">SA87_07270</name>
</gene>
<keyword evidence="2" id="KW-1133">Transmembrane helix</keyword>
<protein>
    <submittedName>
        <fullName evidence="3">Uncharacterized protein</fullName>
    </submittedName>
</protein>